<dbReference type="Proteomes" id="UP001617669">
    <property type="component" value="Unassembled WGS sequence"/>
</dbReference>
<dbReference type="EMBL" id="JBIWXY010000001">
    <property type="protein sequence ID" value="MFJ5444814.1"/>
    <property type="molecule type" value="Genomic_DNA"/>
</dbReference>
<dbReference type="PROSITE" id="PS50943">
    <property type="entry name" value="HTH_CROC1"/>
    <property type="match status" value="1"/>
</dbReference>
<feature type="domain" description="HTH cro/C1-type" evidence="2">
    <location>
        <begin position="13"/>
        <end position="67"/>
    </location>
</feature>
<dbReference type="SUPFAM" id="SSF47413">
    <property type="entry name" value="lambda repressor-like DNA-binding domains"/>
    <property type="match status" value="1"/>
</dbReference>
<evidence type="ECO:0000313" key="4">
    <source>
        <dbReference type="Proteomes" id="UP001617669"/>
    </source>
</evidence>
<dbReference type="InterPro" id="IPR001387">
    <property type="entry name" value="Cro/C1-type_HTH"/>
</dbReference>
<dbReference type="InterPro" id="IPR050807">
    <property type="entry name" value="TransReg_Diox_bact_type"/>
</dbReference>
<evidence type="ECO:0000256" key="1">
    <source>
        <dbReference type="ARBA" id="ARBA00023125"/>
    </source>
</evidence>
<gene>
    <name evidence="3" type="ORF">ACIKP9_01080</name>
</gene>
<proteinExistence type="predicted"/>
<accession>A0ABW8GHM4</accession>
<name>A0ABW8GHM4_9PROT</name>
<dbReference type="InterPro" id="IPR010982">
    <property type="entry name" value="Lambda_DNA-bd_dom_sf"/>
</dbReference>
<dbReference type="Gene3D" id="1.10.260.40">
    <property type="entry name" value="lambda repressor-like DNA-binding domains"/>
    <property type="match status" value="1"/>
</dbReference>
<dbReference type="PANTHER" id="PTHR46797:SF1">
    <property type="entry name" value="METHYLPHOSPHONATE SYNTHASE"/>
    <property type="match status" value="1"/>
</dbReference>
<keyword evidence="4" id="KW-1185">Reference proteome</keyword>
<sequence length="114" mass="12667">MKDALRKKLGLSIAARRKNLGLTQEFVAQRLGVEIETVSRIERGVTAPSLKTLNKIAYELSSPIEAFFGPSNPTSLDPEIEGLIAMLQNLEEKDRKYVIEATKSLSKHLLKKSS</sequence>
<evidence type="ECO:0000259" key="2">
    <source>
        <dbReference type="PROSITE" id="PS50943"/>
    </source>
</evidence>
<protein>
    <submittedName>
        <fullName evidence="3">Helix-turn-helix domain-containing protein</fullName>
    </submittedName>
</protein>
<dbReference type="PANTHER" id="PTHR46797">
    <property type="entry name" value="HTH-TYPE TRANSCRIPTIONAL REGULATOR"/>
    <property type="match status" value="1"/>
</dbReference>
<dbReference type="RefSeq" id="WP_400878150.1">
    <property type="nucleotide sequence ID" value="NZ_JBIWXY010000001.1"/>
</dbReference>
<reference evidence="3 4" key="1">
    <citation type="submission" date="2024-11" db="EMBL/GenBank/DDBJ databases">
        <authorList>
            <person name="Kaparullina E.N."/>
            <person name="Delegan Y.A."/>
            <person name="Doronina N.V."/>
        </authorList>
    </citation>
    <scope>NUCLEOTIDE SEQUENCE [LARGE SCALE GENOMIC DNA]</scope>
    <source>
        <strain evidence="3 4">7sh_L</strain>
    </source>
</reference>
<organism evidence="3 4">
    <name type="scientific">Methylobacillus methanolivorans</name>
    <dbReference type="NCBI Taxonomy" id="1848927"/>
    <lineage>
        <taxon>Bacteria</taxon>
        <taxon>Pseudomonadati</taxon>
        <taxon>Pseudomonadota</taxon>
        <taxon>Betaproteobacteria</taxon>
        <taxon>Nitrosomonadales</taxon>
        <taxon>Methylophilaceae</taxon>
        <taxon>Methylobacillus</taxon>
    </lineage>
</organism>
<dbReference type="SMART" id="SM00530">
    <property type="entry name" value="HTH_XRE"/>
    <property type="match status" value="1"/>
</dbReference>
<evidence type="ECO:0000313" key="3">
    <source>
        <dbReference type="EMBL" id="MFJ5444814.1"/>
    </source>
</evidence>
<comment type="caution">
    <text evidence="3">The sequence shown here is derived from an EMBL/GenBank/DDBJ whole genome shotgun (WGS) entry which is preliminary data.</text>
</comment>
<dbReference type="Pfam" id="PF01381">
    <property type="entry name" value="HTH_3"/>
    <property type="match status" value="1"/>
</dbReference>
<keyword evidence="1" id="KW-0238">DNA-binding</keyword>
<dbReference type="CDD" id="cd00093">
    <property type="entry name" value="HTH_XRE"/>
    <property type="match status" value="1"/>
</dbReference>